<dbReference type="Proteomes" id="UP001524435">
    <property type="component" value="Unassembled WGS sequence"/>
</dbReference>
<dbReference type="EMBL" id="JANGCH010000004">
    <property type="protein sequence ID" value="MCQ5121536.1"/>
    <property type="molecule type" value="Genomic_DNA"/>
</dbReference>
<name>A0ABT1SJY8_9FIRM</name>
<reference evidence="1 2" key="1">
    <citation type="submission" date="2022-06" db="EMBL/GenBank/DDBJ databases">
        <title>Isolation of gut microbiota from human fecal samples.</title>
        <authorList>
            <person name="Pamer E.G."/>
            <person name="Barat B."/>
            <person name="Waligurski E."/>
            <person name="Medina S."/>
            <person name="Paddock L."/>
            <person name="Mostad J."/>
        </authorList>
    </citation>
    <scope>NUCLEOTIDE SEQUENCE [LARGE SCALE GENOMIC DNA]</scope>
    <source>
        <strain evidence="1 2">DFI.6.1</strain>
    </source>
</reference>
<evidence type="ECO:0000313" key="1">
    <source>
        <dbReference type="EMBL" id="MCQ5121536.1"/>
    </source>
</evidence>
<dbReference type="RefSeq" id="WP_102266387.1">
    <property type="nucleotide sequence ID" value="NZ_CALVCM010000061.1"/>
</dbReference>
<protein>
    <submittedName>
        <fullName evidence="1">Uncharacterized protein</fullName>
    </submittedName>
</protein>
<keyword evidence="2" id="KW-1185">Reference proteome</keyword>
<organism evidence="1 2">
    <name type="scientific">Massilicoli timonensis</name>
    <dbReference type="NCBI Taxonomy" id="2015901"/>
    <lineage>
        <taxon>Bacteria</taxon>
        <taxon>Bacillati</taxon>
        <taxon>Bacillota</taxon>
        <taxon>Erysipelotrichia</taxon>
        <taxon>Erysipelotrichales</taxon>
        <taxon>Erysipelotrichaceae</taxon>
        <taxon>Massilicoli</taxon>
    </lineage>
</organism>
<sequence>MKRFLCDALLVLVIVSIMHYDFDQEVSVEEQVRDFEAEVSREQIVKPKTETVRLQDIKENKASASARGVSEFIVGVTEEGAHLFGSLFGGILQ</sequence>
<accession>A0ABT1SJY8</accession>
<proteinExistence type="predicted"/>
<evidence type="ECO:0000313" key="2">
    <source>
        <dbReference type="Proteomes" id="UP001524435"/>
    </source>
</evidence>
<comment type="caution">
    <text evidence="1">The sequence shown here is derived from an EMBL/GenBank/DDBJ whole genome shotgun (WGS) entry which is preliminary data.</text>
</comment>
<gene>
    <name evidence="1" type="ORF">NE663_04590</name>
</gene>